<accession>A0A8J7LY05</accession>
<evidence type="ECO:0000313" key="1">
    <source>
        <dbReference type="EMBL" id="MBJ6724036.1"/>
    </source>
</evidence>
<evidence type="ECO:0008006" key="3">
    <source>
        <dbReference type="Google" id="ProtNLM"/>
    </source>
</evidence>
<dbReference type="Proteomes" id="UP000636888">
    <property type="component" value="Unassembled WGS sequence"/>
</dbReference>
<evidence type="ECO:0000313" key="2">
    <source>
        <dbReference type="Proteomes" id="UP000636888"/>
    </source>
</evidence>
<keyword evidence="2" id="KW-1185">Reference proteome</keyword>
<protein>
    <recommendedName>
        <fullName evidence="3">DUF2007 domain-containing protein</fullName>
    </recommendedName>
</protein>
<comment type="caution">
    <text evidence="1">The sequence shown here is derived from an EMBL/GenBank/DDBJ whole genome shotgun (WGS) entry which is preliminary data.</text>
</comment>
<dbReference type="AlphaFoldDB" id="A0A8J7LY05"/>
<proteinExistence type="predicted"/>
<dbReference type="EMBL" id="JAEMHM010000003">
    <property type="protein sequence ID" value="MBJ6724036.1"/>
    <property type="molecule type" value="Genomic_DNA"/>
</dbReference>
<organism evidence="1 2">
    <name type="scientific">Geomesophilobacter sediminis</name>
    <dbReference type="NCBI Taxonomy" id="2798584"/>
    <lineage>
        <taxon>Bacteria</taxon>
        <taxon>Pseudomonadati</taxon>
        <taxon>Thermodesulfobacteriota</taxon>
        <taxon>Desulfuromonadia</taxon>
        <taxon>Geobacterales</taxon>
        <taxon>Geobacteraceae</taxon>
        <taxon>Geomesophilobacter</taxon>
    </lineage>
</organism>
<gene>
    <name evidence="1" type="ORF">JFN93_04880</name>
</gene>
<sequence>MKFYDAKEESDLNRVEAILQKGGIEYTVAPATEAKNSQEICVAEEDVPFAEELLLKATITG</sequence>
<name>A0A8J7LY05_9BACT</name>
<dbReference type="RefSeq" id="WP_199382874.1">
    <property type="nucleotide sequence ID" value="NZ_JAEMHM010000003.1"/>
</dbReference>
<reference evidence="1" key="1">
    <citation type="submission" date="2020-12" db="EMBL/GenBank/DDBJ databases">
        <title>Geomonas sp. Red875, isolated from river sediment.</title>
        <authorList>
            <person name="Xu Z."/>
            <person name="Zhang Z."/>
            <person name="Masuda Y."/>
            <person name="Itoh H."/>
            <person name="Senoo K."/>
        </authorList>
    </citation>
    <scope>NUCLEOTIDE SEQUENCE</scope>
    <source>
        <strain evidence="1">Red875</strain>
    </source>
</reference>